<reference evidence="2 3" key="1">
    <citation type="submission" date="2018-11" db="EMBL/GenBank/DDBJ databases">
        <title>Chryseotalea sanarue gen. nov., sp., nov., a member of the family Cytophagaceae, isolated from a brackish lake in Hamamatsu Japan.</title>
        <authorList>
            <person name="Maejima Y."/>
            <person name="Iino T."/>
            <person name="Muraguchi Y."/>
            <person name="Fukuda K."/>
            <person name="Ohkuma M."/>
            <person name="Moriuchi R."/>
            <person name="Dohra H."/>
            <person name="Kimbara K."/>
            <person name="Shintani M."/>
        </authorList>
    </citation>
    <scope>NUCLEOTIDE SEQUENCE [LARGE SCALE GENOMIC DNA]</scope>
    <source>
        <strain evidence="2 3">Ys</strain>
    </source>
</reference>
<keyword evidence="1" id="KW-1133">Transmembrane helix</keyword>
<sequence length="182" mass="21090">MKPTARSVHRDFAYFYLGLIIAFSFSGIFLNHRRDWHPRRYTYSATEITVPAITQPDSTVNDAYIETFTETQGIKDNLRRFVIDKNQLSISYEKHDVKIDLSTGKGKIEAYRTTPILGQMTQLHVDTSKWWIYYSDLFGIGMLVIAFTGMFIQKGENSFRSRGWKLALIGIIFPLIFLFLLS</sequence>
<keyword evidence="1" id="KW-0472">Membrane</keyword>
<evidence type="ECO:0000256" key="1">
    <source>
        <dbReference type="SAM" id="Phobius"/>
    </source>
</evidence>
<protein>
    <recommendedName>
        <fullName evidence="4">Peptidase</fullName>
    </recommendedName>
</protein>
<dbReference type="OrthoDB" id="9787788at2"/>
<keyword evidence="3" id="KW-1185">Reference proteome</keyword>
<feature type="transmembrane region" description="Helical" evidence="1">
    <location>
        <begin position="164"/>
        <end position="181"/>
    </location>
</feature>
<feature type="transmembrane region" description="Helical" evidence="1">
    <location>
        <begin position="130"/>
        <end position="152"/>
    </location>
</feature>
<accession>A0A401U9W2</accession>
<dbReference type="Proteomes" id="UP000288227">
    <property type="component" value="Unassembled WGS sequence"/>
</dbReference>
<evidence type="ECO:0008006" key="4">
    <source>
        <dbReference type="Google" id="ProtNLM"/>
    </source>
</evidence>
<dbReference type="EMBL" id="BHXQ01000003">
    <property type="protein sequence ID" value="GCC51671.1"/>
    <property type="molecule type" value="Genomic_DNA"/>
</dbReference>
<dbReference type="Pfam" id="PF16357">
    <property type="entry name" value="PepSY_TM_like_2"/>
    <property type="match status" value="1"/>
</dbReference>
<dbReference type="PANTHER" id="PTHR40115">
    <property type="entry name" value="INNER MEMBRANE PROTEIN WITH PEPSY TM HELIX"/>
    <property type="match status" value="1"/>
</dbReference>
<gene>
    <name evidence="2" type="ORF">SanaruYs_18990</name>
</gene>
<dbReference type="PANTHER" id="PTHR40115:SF1">
    <property type="entry name" value="INNER MEMBRANE PROTEIN WITH PEPSY TM HELIX"/>
    <property type="match status" value="1"/>
</dbReference>
<feature type="transmembrane region" description="Helical" evidence="1">
    <location>
        <begin position="12"/>
        <end position="30"/>
    </location>
</feature>
<comment type="caution">
    <text evidence="2">The sequence shown here is derived from an EMBL/GenBank/DDBJ whole genome shotgun (WGS) entry which is preliminary data.</text>
</comment>
<evidence type="ECO:0000313" key="3">
    <source>
        <dbReference type="Proteomes" id="UP000288227"/>
    </source>
</evidence>
<dbReference type="InterPro" id="IPR032307">
    <property type="entry name" value="PepSY_TM-like_2"/>
</dbReference>
<keyword evidence="1" id="KW-0812">Transmembrane</keyword>
<name>A0A401U9W2_9BACT</name>
<organism evidence="2 3">
    <name type="scientific">Chryseotalea sanaruensis</name>
    <dbReference type="NCBI Taxonomy" id="2482724"/>
    <lineage>
        <taxon>Bacteria</taxon>
        <taxon>Pseudomonadati</taxon>
        <taxon>Bacteroidota</taxon>
        <taxon>Cytophagia</taxon>
        <taxon>Cytophagales</taxon>
        <taxon>Chryseotaleaceae</taxon>
        <taxon>Chryseotalea</taxon>
    </lineage>
</organism>
<dbReference type="AlphaFoldDB" id="A0A401U9W2"/>
<evidence type="ECO:0000313" key="2">
    <source>
        <dbReference type="EMBL" id="GCC51671.1"/>
    </source>
</evidence>
<proteinExistence type="predicted"/>
<dbReference type="RefSeq" id="WP_127122325.1">
    <property type="nucleotide sequence ID" value="NZ_BHXQ01000003.1"/>
</dbReference>